<dbReference type="SMART" id="SM00065">
    <property type="entry name" value="GAF"/>
    <property type="match status" value="1"/>
</dbReference>
<feature type="domain" description="GGDEF" evidence="2">
    <location>
        <begin position="203"/>
        <end position="336"/>
    </location>
</feature>
<dbReference type="SUPFAM" id="SSF55781">
    <property type="entry name" value="GAF domain-like"/>
    <property type="match status" value="1"/>
</dbReference>
<dbReference type="Gene3D" id="3.30.450.40">
    <property type="match status" value="1"/>
</dbReference>
<organism evidence="3 4">
    <name type="scientific">Rhizobium tropici</name>
    <dbReference type="NCBI Taxonomy" id="398"/>
    <lineage>
        <taxon>Bacteria</taxon>
        <taxon>Pseudomonadati</taxon>
        <taxon>Pseudomonadota</taxon>
        <taxon>Alphaproteobacteria</taxon>
        <taxon>Hyphomicrobiales</taxon>
        <taxon>Rhizobiaceae</taxon>
        <taxon>Rhizobium/Agrobacterium group</taxon>
        <taxon>Rhizobium</taxon>
    </lineage>
</organism>
<dbReference type="InterPro" id="IPR001633">
    <property type="entry name" value="EAL_dom"/>
</dbReference>
<name>A0A329YAT7_RHITR</name>
<dbReference type="InterPro" id="IPR035919">
    <property type="entry name" value="EAL_sf"/>
</dbReference>
<dbReference type="PROSITE" id="PS50883">
    <property type="entry name" value="EAL"/>
    <property type="match status" value="1"/>
</dbReference>
<dbReference type="SMART" id="SM00052">
    <property type="entry name" value="EAL"/>
    <property type="match status" value="1"/>
</dbReference>
<dbReference type="PANTHER" id="PTHR33121">
    <property type="entry name" value="CYCLIC DI-GMP PHOSPHODIESTERASE PDEF"/>
    <property type="match status" value="1"/>
</dbReference>
<dbReference type="InterPro" id="IPR003018">
    <property type="entry name" value="GAF"/>
</dbReference>
<accession>A0A329YAT7</accession>
<evidence type="ECO:0000313" key="3">
    <source>
        <dbReference type="EMBL" id="RAX41269.1"/>
    </source>
</evidence>
<dbReference type="GO" id="GO:0071111">
    <property type="term" value="F:cyclic-guanylate-specific phosphodiesterase activity"/>
    <property type="evidence" value="ECO:0007669"/>
    <property type="project" value="InterPro"/>
</dbReference>
<dbReference type="NCBIfam" id="TIGR00254">
    <property type="entry name" value="GGDEF"/>
    <property type="match status" value="1"/>
</dbReference>
<dbReference type="InterPro" id="IPR029016">
    <property type="entry name" value="GAF-like_dom_sf"/>
</dbReference>
<dbReference type="RefSeq" id="WP_112341999.1">
    <property type="nucleotide sequence ID" value="NZ_QMKK01000030.1"/>
</dbReference>
<dbReference type="Pfam" id="PF13185">
    <property type="entry name" value="GAF_2"/>
    <property type="match status" value="1"/>
</dbReference>
<evidence type="ECO:0000313" key="4">
    <source>
        <dbReference type="Proteomes" id="UP000251205"/>
    </source>
</evidence>
<dbReference type="SUPFAM" id="SSF55073">
    <property type="entry name" value="Nucleotide cyclase"/>
    <property type="match status" value="1"/>
</dbReference>
<feature type="domain" description="EAL" evidence="1">
    <location>
        <begin position="345"/>
        <end position="599"/>
    </location>
</feature>
<dbReference type="Proteomes" id="UP000251205">
    <property type="component" value="Unassembled WGS sequence"/>
</dbReference>
<reference evidence="3 4" key="1">
    <citation type="submission" date="2018-06" db="EMBL/GenBank/DDBJ databases">
        <title>Whole Genome Sequence of an efficient microsymbiont, Rhizobium tropici.</title>
        <authorList>
            <person name="Srinivasan R."/>
            <person name="Singh H.V."/>
            <person name="Srivastava R."/>
            <person name="Kumari B."/>
            <person name="Radhakrishna A."/>
        </authorList>
    </citation>
    <scope>NUCLEOTIDE SEQUENCE [LARGE SCALE GENOMIC DNA]</scope>
    <source>
        <strain evidence="3 4">IGFRI Rhizo-19</strain>
    </source>
</reference>
<dbReference type="Gene3D" id="3.20.20.450">
    <property type="entry name" value="EAL domain"/>
    <property type="match status" value="1"/>
</dbReference>
<dbReference type="InterPro" id="IPR029787">
    <property type="entry name" value="Nucleotide_cyclase"/>
</dbReference>
<dbReference type="InterPro" id="IPR000160">
    <property type="entry name" value="GGDEF_dom"/>
</dbReference>
<evidence type="ECO:0000259" key="1">
    <source>
        <dbReference type="PROSITE" id="PS50883"/>
    </source>
</evidence>
<evidence type="ECO:0000259" key="2">
    <source>
        <dbReference type="PROSITE" id="PS50887"/>
    </source>
</evidence>
<dbReference type="OrthoDB" id="9814202at2"/>
<dbReference type="SMART" id="SM00267">
    <property type="entry name" value="GGDEF"/>
    <property type="match status" value="1"/>
</dbReference>
<dbReference type="Gene3D" id="3.30.70.270">
    <property type="match status" value="1"/>
</dbReference>
<dbReference type="CDD" id="cd01949">
    <property type="entry name" value="GGDEF"/>
    <property type="match status" value="1"/>
</dbReference>
<dbReference type="CDD" id="cd01948">
    <property type="entry name" value="EAL"/>
    <property type="match status" value="1"/>
</dbReference>
<gene>
    <name evidence="3" type="ORF">DQ393_11935</name>
</gene>
<dbReference type="AlphaFoldDB" id="A0A329YAT7"/>
<dbReference type="InterPro" id="IPR043128">
    <property type="entry name" value="Rev_trsase/Diguanyl_cyclase"/>
</dbReference>
<proteinExistence type="predicted"/>
<sequence>MPEKLQREILDMLARGASVVEAGNYICAHAERLAPGVLCSIVTVDHHGFLHPLAGNSISKNYCDALDGIKIGPGVGSCGTAAFVRRPIAVKDIFSDPLWAPYRALADILASEHGVKACWSSPILQSDGRVLGAFGFYYKQNRGPSQEEQMIVAECVDLCSLVLEREHIKAENQRLAYFDPLTGLGNRANFLRTLETVADRAAGPMAILLVDIDHLGRLNDAFGHAAGDKLIIQVARMIAAICGPEAVFRVDADEFAIVIKENPDAELSRISGEILRSMEQRSDWAGEHDTPISVSCGGAVSDASRLPDVPTFLQQANLALQHAKQTARGSFSLYTEDLAAALMQRFRTLQSVRSALAEDRIEAHYQPIVRLDTREIVGLEALCRVRTREGDIISGGMFMDALQDISMGYLLTERMLEQVASDVRYWLDEAILPQFVSVNVSMADFDQRNLCARVKGIFSPHNVPLKSIVIEVTESVYMDERNRYVAQAIEELRTAGLLAALDDFGTGYASLTHLLEFPVDVIKIDKSFVDRISDDRGETIIKALLDMATGLGVRIVAEGVETTKQARNLARLGCSFAQGYLFGRAADRHKTTERLRAGMAKRARYMTDQHALGS</sequence>
<comment type="caution">
    <text evidence="3">The sequence shown here is derived from an EMBL/GenBank/DDBJ whole genome shotgun (WGS) entry which is preliminary data.</text>
</comment>
<dbReference type="SUPFAM" id="SSF141868">
    <property type="entry name" value="EAL domain-like"/>
    <property type="match status" value="1"/>
</dbReference>
<dbReference type="InterPro" id="IPR050706">
    <property type="entry name" value="Cyclic-di-GMP_PDE-like"/>
</dbReference>
<dbReference type="EMBL" id="QMKK01000030">
    <property type="protein sequence ID" value="RAX41269.1"/>
    <property type="molecule type" value="Genomic_DNA"/>
</dbReference>
<dbReference type="Pfam" id="PF00563">
    <property type="entry name" value="EAL"/>
    <property type="match status" value="1"/>
</dbReference>
<protein>
    <submittedName>
        <fullName evidence="3">Diguanylate cyclase</fullName>
    </submittedName>
</protein>
<dbReference type="PANTHER" id="PTHR33121:SF79">
    <property type="entry name" value="CYCLIC DI-GMP PHOSPHODIESTERASE PDED-RELATED"/>
    <property type="match status" value="1"/>
</dbReference>
<dbReference type="Pfam" id="PF00990">
    <property type="entry name" value="GGDEF"/>
    <property type="match status" value="1"/>
</dbReference>
<dbReference type="PROSITE" id="PS50887">
    <property type="entry name" value="GGDEF"/>
    <property type="match status" value="1"/>
</dbReference>